<comment type="caution">
    <text evidence="3">The sequence shown here is derived from an EMBL/GenBank/DDBJ whole genome shotgun (WGS) entry which is preliminary data.</text>
</comment>
<feature type="domain" description="FAR1" evidence="2">
    <location>
        <begin position="67"/>
        <end position="191"/>
    </location>
</feature>
<dbReference type="EMBL" id="MVGT01001373">
    <property type="protein sequence ID" value="OVA12623.1"/>
    <property type="molecule type" value="Genomic_DNA"/>
</dbReference>
<name>A0A200QQ94_MACCD</name>
<reference evidence="3 4" key="1">
    <citation type="journal article" date="2017" name="Mol. Plant">
        <title>The Genome of Medicinal Plant Macleaya cordata Provides New Insights into Benzylisoquinoline Alkaloids Metabolism.</title>
        <authorList>
            <person name="Liu X."/>
            <person name="Liu Y."/>
            <person name="Huang P."/>
            <person name="Ma Y."/>
            <person name="Qing Z."/>
            <person name="Tang Q."/>
            <person name="Cao H."/>
            <person name="Cheng P."/>
            <person name="Zheng Y."/>
            <person name="Yuan Z."/>
            <person name="Zhou Y."/>
            <person name="Liu J."/>
            <person name="Tang Z."/>
            <person name="Zhuo Y."/>
            <person name="Zhang Y."/>
            <person name="Yu L."/>
            <person name="Huang J."/>
            <person name="Yang P."/>
            <person name="Peng Q."/>
            <person name="Zhang J."/>
            <person name="Jiang W."/>
            <person name="Zhang Z."/>
            <person name="Lin K."/>
            <person name="Ro D.K."/>
            <person name="Chen X."/>
            <person name="Xiong X."/>
            <person name="Shang Y."/>
            <person name="Huang S."/>
            <person name="Zeng J."/>
        </authorList>
    </citation>
    <scope>NUCLEOTIDE SEQUENCE [LARGE SCALE GENOMIC DNA]</scope>
    <source>
        <strain evidence="4">cv. BLH2017</strain>
        <tissue evidence="3">Root</tissue>
    </source>
</reference>
<feature type="domain" description="FAR1" evidence="2">
    <location>
        <begin position="249"/>
        <end position="338"/>
    </location>
</feature>
<gene>
    <name evidence="3" type="ORF">BVC80_9015g29</name>
</gene>
<protein>
    <submittedName>
        <fullName evidence="3">FAR1 DNA binding domain</fullName>
    </submittedName>
</protein>
<evidence type="ECO:0000259" key="2">
    <source>
        <dbReference type="Pfam" id="PF03101"/>
    </source>
</evidence>
<accession>A0A200QQ94</accession>
<dbReference type="InterPro" id="IPR004330">
    <property type="entry name" value="FAR1_DNA_bnd_dom"/>
</dbReference>
<dbReference type="OrthoDB" id="1935346at2759"/>
<feature type="region of interest" description="Disordered" evidence="1">
    <location>
        <begin position="344"/>
        <end position="380"/>
    </location>
</feature>
<organism evidence="3 4">
    <name type="scientific">Macleaya cordata</name>
    <name type="common">Five-seeded plume-poppy</name>
    <name type="synonym">Bocconia cordata</name>
    <dbReference type="NCBI Taxonomy" id="56857"/>
    <lineage>
        <taxon>Eukaryota</taxon>
        <taxon>Viridiplantae</taxon>
        <taxon>Streptophyta</taxon>
        <taxon>Embryophyta</taxon>
        <taxon>Tracheophyta</taxon>
        <taxon>Spermatophyta</taxon>
        <taxon>Magnoliopsida</taxon>
        <taxon>Ranunculales</taxon>
        <taxon>Papaveraceae</taxon>
        <taxon>Papaveroideae</taxon>
        <taxon>Macleaya</taxon>
    </lineage>
</organism>
<evidence type="ECO:0000256" key="1">
    <source>
        <dbReference type="SAM" id="MobiDB-lite"/>
    </source>
</evidence>
<evidence type="ECO:0000313" key="4">
    <source>
        <dbReference type="Proteomes" id="UP000195402"/>
    </source>
</evidence>
<dbReference type="PANTHER" id="PTHR46328">
    <property type="entry name" value="FAR-RED IMPAIRED RESPONSIVE (FAR1) FAMILY PROTEIN-RELATED"/>
    <property type="match status" value="1"/>
</dbReference>
<dbReference type="AlphaFoldDB" id="A0A200QQ94"/>
<dbReference type="Pfam" id="PF03101">
    <property type="entry name" value="FAR1"/>
    <property type="match status" value="2"/>
</dbReference>
<dbReference type="InParanoid" id="A0A200QQ94"/>
<dbReference type="Proteomes" id="UP000195402">
    <property type="component" value="Unassembled WGS sequence"/>
</dbReference>
<keyword evidence="4" id="KW-1185">Reference proteome</keyword>
<sequence>MDMESTSQFDSLETDSEIFAAVAQADCGDKVVSPPETVDNTHTHNEGTCTKPFVGMEFETLHKAFLFYNEYAAIVGFSVRKDKTRKSNIDGSYLFRRFCCSKEGYPRKTLENNNNTNGKPMQVKDGLVVKMESRIQPVLRVGRRAKLDMKRRAEVQQRMRVGCNARLDVKRTTDGKWVIQKFVEEHNHECVSLDETHLLRSHRSRRAARGLIDKHGVDELPSSEERNLNEVPKPSVGMEFESPHKAYLFYNAYARTLGFIVRKDKTRRSNIDGSLLFRRFCCSKEGYRRKNCENDNNDRKQVIGGVVVKVRARILPVTRVGCNARLEVKKGTDGEAHLLRTHKLVESTQEQLTDSMTDASTRPKKGTSEAGESEKVGSEQ</sequence>
<feature type="compositionally biased region" description="Polar residues" evidence="1">
    <location>
        <begin position="346"/>
        <end position="360"/>
    </location>
</feature>
<proteinExistence type="predicted"/>
<dbReference type="STRING" id="56857.A0A200QQ94"/>
<evidence type="ECO:0000313" key="3">
    <source>
        <dbReference type="EMBL" id="OVA12623.1"/>
    </source>
</evidence>